<evidence type="ECO:0000313" key="3">
    <source>
        <dbReference type="Proteomes" id="UP000289152"/>
    </source>
</evidence>
<evidence type="ECO:0000256" key="1">
    <source>
        <dbReference type="SAM" id="MobiDB-lite"/>
    </source>
</evidence>
<reference evidence="2 3" key="1">
    <citation type="submission" date="2016-06" db="EMBL/GenBank/DDBJ databases">
        <title>Evolution of pathogenesis and genome organization in the Tremellales.</title>
        <authorList>
            <person name="Cuomo C."/>
            <person name="Litvintseva A."/>
            <person name="Heitman J."/>
            <person name="Chen Y."/>
            <person name="Sun S."/>
            <person name="Springer D."/>
            <person name="Dromer F."/>
            <person name="Young S."/>
            <person name="Zeng Q."/>
            <person name="Chapman S."/>
            <person name="Gujja S."/>
            <person name="Saif S."/>
            <person name="Birren B."/>
        </authorList>
    </citation>
    <scope>NUCLEOTIDE SEQUENCE [LARGE SCALE GENOMIC DNA]</scope>
    <source>
        <strain evidence="2 3">ATCC 28783</strain>
    </source>
</reference>
<dbReference type="AlphaFoldDB" id="A0A4Q1BPF0"/>
<comment type="caution">
    <text evidence="2">The sequence shown here is derived from an EMBL/GenBank/DDBJ whole genome shotgun (WGS) entry which is preliminary data.</text>
</comment>
<keyword evidence="3" id="KW-1185">Reference proteome</keyword>
<sequence length="147" mass="17127">MYFARQPKFSSLNVHSVTQEQPLSQRLQSWARSTTYNWLEWEDDILDDEERYERPSVFEFIVDTIALTVDTVSNLPQDIRELPEHTLTAAHKLMTRDQTHVNRDFEGWVREAQLQEEQLSDQSDSSATDSSEGTNSDTERDEDSEAE</sequence>
<dbReference type="EMBL" id="SDIL01000027">
    <property type="protein sequence ID" value="RXK39775.1"/>
    <property type="molecule type" value="Genomic_DNA"/>
</dbReference>
<gene>
    <name evidence="2" type="ORF">M231_02968</name>
</gene>
<proteinExistence type="predicted"/>
<organism evidence="2 3">
    <name type="scientific">Tremella mesenterica</name>
    <name type="common">Jelly fungus</name>
    <dbReference type="NCBI Taxonomy" id="5217"/>
    <lineage>
        <taxon>Eukaryota</taxon>
        <taxon>Fungi</taxon>
        <taxon>Dikarya</taxon>
        <taxon>Basidiomycota</taxon>
        <taxon>Agaricomycotina</taxon>
        <taxon>Tremellomycetes</taxon>
        <taxon>Tremellales</taxon>
        <taxon>Tremellaceae</taxon>
        <taxon>Tremella</taxon>
    </lineage>
</organism>
<name>A0A4Q1BPF0_TREME</name>
<accession>A0A4Q1BPF0</accession>
<dbReference type="Proteomes" id="UP000289152">
    <property type="component" value="Unassembled WGS sequence"/>
</dbReference>
<feature type="region of interest" description="Disordered" evidence="1">
    <location>
        <begin position="112"/>
        <end position="147"/>
    </location>
</feature>
<feature type="compositionally biased region" description="Low complexity" evidence="1">
    <location>
        <begin position="115"/>
        <end position="131"/>
    </location>
</feature>
<protein>
    <submittedName>
        <fullName evidence="2">Uncharacterized protein</fullName>
    </submittedName>
</protein>
<evidence type="ECO:0000313" key="2">
    <source>
        <dbReference type="EMBL" id="RXK39775.1"/>
    </source>
</evidence>
<dbReference type="InParanoid" id="A0A4Q1BPF0"/>